<dbReference type="Proteomes" id="UP000700596">
    <property type="component" value="Unassembled WGS sequence"/>
</dbReference>
<keyword evidence="3" id="KW-1185">Reference proteome</keyword>
<dbReference type="AlphaFoldDB" id="A0A9P9DVB4"/>
<feature type="transmembrane region" description="Helical" evidence="1">
    <location>
        <begin position="41"/>
        <end position="67"/>
    </location>
</feature>
<sequence length="272" mass="30545">MKVPEIKMPTVASKLTGIFKPKPVFNQPVNTEKRYHISRTLYLTGLVLLLGLSTATVILKAITINFIEDNRNTGFIFETGDEEPTVLAALPRNLHRAPPKLALVAGAVSLFVAIGHLIFVAIDWKKGKRTQAYAFRRNVMFIHFMNSIIILFALVSLFVTHKSTSHFSERYIMRKADRTTNEGVRYNIGTFDLETWACELKTVDGAAMVKDDYTRQCSVEEVGRGIMIPLMIIAFVLSFAGIADMMKCRKDANDVTMKTEDVDAEMSKFNAI</sequence>
<comment type="caution">
    <text evidence="2">The sequence shown here is derived from an EMBL/GenBank/DDBJ whole genome shotgun (WGS) entry which is preliminary data.</text>
</comment>
<name>A0A9P9DVB4_9PLEO</name>
<feature type="transmembrane region" description="Helical" evidence="1">
    <location>
        <begin position="101"/>
        <end position="120"/>
    </location>
</feature>
<evidence type="ECO:0000313" key="3">
    <source>
        <dbReference type="Proteomes" id="UP000700596"/>
    </source>
</evidence>
<proteinExistence type="predicted"/>
<feature type="transmembrane region" description="Helical" evidence="1">
    <location>
        <begin position="141"/>
        <end position="159"/>
    </location>
</feature>
<accession>A0A9P9DVB4</accession>
<dbReference type="EMBL" id="JAGMWT010000007">
    <property type="protein sequence ID" value="KAH7125714.1"/>
    <property type="molecule type" value="Genomic_DNA"/>
</dbReference>
<keyword evidence="1" id="KW-0812">Transmembrane</keyword>
<reference evidence="2" key="1">
    <citation type="journal article" date="2021" name="Nat. Commun.">
        <title>Genetic determinants of endophytism in the Arabidopsis root mycobiome.</title>
        <authorList>
            <person name="Mesny F."/>
            <person name="Miyauchi S."/>
            <person name="Thiergart T."/>
            <person name="Pickel B."/>
            <person name="Atanasova L."/>
            <person name="Karlsson M."/>
            <person name="Huettel B."/>
            <person name="Barry K.W."/>
            <person name="Haridas S."/>
            <person name="Chen C."/>
            <person name="Bauer D."/>
            <person name="Andreopoulos W."/>
            <person name="Pangilinan J."/>
            <person name="LaButti K."/>
            <person name="Riley R."/>
            <person name="Lipzen A."/>
            <person name="Clum A."/>
            <person name="Drula E."/>
            <person name="Henrissat B."/>
            <person name="Kohler A."/>
            <person name="Grigoriev I.V."/>
            <person name="Martin F.M."/>
            <person name="Hacquard S."/>
        </authorList>
    </citation>
    <scope>NUCLEOTIDE SEQUENCE</scope>
    <source>
        <strain evidence="2">MPI-CAGE-CH-0243</strain>
    </source>
</reference>
<organism evidence="2 3">
    <name type="scientific">Dendryphion nanum</name>
    <dbReference type="NCBI Taxonomy" id="256645"/>
    <lineage>
        <taxon>Eukaryota</taxon>
        <taxon>Fungi</taxon>
        <taxon>Dikarya</taxon>
        <taxon>Ascomycota</taxon>
        <taxon>Pezizomycotina</taxon>
        <taxon>Dothideomycetes</taxon>
        <taxon>Pleosporomycetidae</taxon>
        <taxon>Pleosporales</taxon>
        <taxon>Torulaceae</taxon>
        <taxon>Dendryphion</taxon>
    </lineage>
</organism>
<gene>
    <name evidence="2" type="ORF">B0J11DRAFT_312480</name>
</gene>
<evidence type="ECO:0000256" key="1">
    <source>
        <dbReference type="SAM" id="Phobius"/>
    </source>
</evidence>
<dbReference type="OrthoDB" id="5238025at2759"/>
<keyword evidence="1" id="KW-0472">Membrane</keyword>
<keyword evidence="1" id="KW-1133">Transmembrane helix</keyword>
<feature type="transmembrane region" description="Helical" evidence="1">
    <location>
        <begin position="226"/>
        <end position="243"/>
    </location>
</feature>
<protein>
    <submittedName>
        <fullName evidence="2">Uncharacterized protein</fullName>
    </submittedName>
</protein>
<evidence type="ECO:0000313" key="2">
    <source>
        <dbReference type="EMBL" id="KAH7125714.1"/>
    </source>
</evidence>